<dbReference type="OrthoDB" id="9789727at2"/>
<organism evidence="6 7">
    <name type="scientific">Desulfomicrobium orale DSM 12838</name>
    <dbReference type="NCBI Taxonomy" id="888061"/>
    <lineage>
        <taxon>Bacteria</taxon>
        <taxon>Pseudomonadati</taxon>
        <taxon>Thermodesulfobacteriota</taxon>
        <taxon>Desulfovibrionia</taxon>
        <taxon>Desulfovibrionales</taxon>
        <taxon>Desulfomicrobiaceae</taxon>
        <taxon>Desulfomicrobium</taxon>
    </lineage>
</organism>
<feature type="binding site" evidence="4">
    <location>
        <position position="128"/>
    </location>
    <ligand>
        <name>Mn(2+)</name>
        <dbReference type="ChEBI" id="CHEBI:29035"/>
        <label>1</label>
    </ligand>
</feature>
<dbReference type="GO" id="GO:0033389">
    <property type="term" value="P:putrescine biosynthetic process from arginine, via agmatine"/>
    <property type="evidence" value="ECO:0007669"/>
    <property type="project" value="TreeGrafter"/>
</dbReference>
<sequence length="292" mass="32150">MLDEFFDLGPRQGKNILVLPVPYEGTVSFGTGTRLGPEAMFRASVQVESYDPELDLDLADLARFTPLPAVHPPAGGPEAMHRRLAEVLHGLDAANDFLLTLGGDHSIPLPVFEFYRQARPDMVILHVDAHADLRSSYEDSPLSHACIMARARELGIPLFQMGIRSICREQQDFMRAQNPAGLRTLFAWELPEPKEAAAMLRKFTGDRPLYISFDVDGMDPSVIPGTGTPEPGGISYWWMAAFWKELWQGGGPELIGMDVCELAPIHGSQVSETAAVKIIQRVLTAWLGLSGK</sequence>
<dbReference type="InterPro" id="IPR006035">
    <property type="entry name" value="Ureohydrolase"/>
</dbReference>
<dbReference type="EMBL" id="CP014230">
    <property type="protein sequence ID" value="AMD91683.1"/>
    <property type="molecule type" value="Genomic_DNA"/>
</dbReference>
<dbReference type="KEGG" id="doa:AXF15_00170"/>
<feature type="binding site" evidence="4">
    <location>
        <position position="216"/>
    </location>
    <ligand>
        <name>Mn(2+)</name>
        <dbReference type="ChEBI" id="CHEBI:29035"/>
        <label>1</label>
    </ligand>
</feature>
<dbReference type="Proteomes" id="UP000063964">
    <property type="component" value="Chromosome"/>
</dbReference>
<feature type="binding site" evidence="4">
    <location>
        <position position="130"/>
    </location>
    <ligand>
        <name>Mn(2+)</name>
        <dbReference type="ChEBI" id="CHEBI:29035"/>
        <label>1</label>
    </ligand>
</feature>
<evidence type="ECO:0000313" key="7">
    <source>
        <dbReference type="Proteomes" id="UP000063964"/>
    </source>
</evidence>
<dbReference type="GO" id="GO:0008783">
    <property type="term" value="F:agmatinase activity"/>
    <property type="evidence" value="ECO:0007669"/>
    <property type="project" value="TreeGrafter"/>
</dbReference>
<comment type="similarity">
    <text evidence="1">Belongs to the arginase family. Agmatinase subfamily.</text>
</comment>
<keyword evidence="3 5" id="KW-0378">Hydrolase</keyword>
<keyword evidence="2 4" id="KW-0479">Metal-binding</keyword>
<proteinExistence type="inferred from homology"/>
<keyword evidence="7" id="KW-1185">Reference proteome</keyword>
<dbReference type="PIRSF" id="PIRSF036979">
    <property type="entry name" value="Arginase"/>
    <property type="match status" value="1"/>
</dbReference>
<dbReference type="PANTHER" id="PTHR11358">
    <property type="entry name" value="ARGINASE/AGMATINASE"/>
    <property type="match status" value="1"/>
</dbReference>
<keyword evidence="4" id="KW-0464">Manganese</keyword>
<comment type="cofactor">
    <cofactor evidence="4">
        <name>Mn(2+)</name>
        <dbReference type="ChEBI" id="CHEBI:29035"/>
    </cofactor>
    <text evidence="4">Binds 2 manganese ions per subunit.</text>
</comment>
<accession>A0A109W5B1</accession>
<evidence type="ECO:0000256" key="3">
    <source>
        <dbReference type="ARBA" id="ARBA00022801"/>
    </source>
</evidence>
<dbReference type="InterPro" id="IPR023696">
    <property type="entry name" value="Ureohydrolase_dom_sf"/>
</dbReference>
<dbReference type="PANTHER" id="PTHR11358:SF26">
    <property type="entry name" value="GUANIDINO ACID HYDROLASE, MITOCHONDRIAL"/>
    <property type="match status" value="1"/>
</dbReference>
<dbReference type="AlphaFoldDB" id="A0A109W5B1"/>
<dbReference type="STRING" id="888061.AXF15_00170"/>
<name>A0A109W5B1_9BACT</name>
<reference evidence="7" key="1">
    <citation type="submission" date="2016-02" db="EMBL/GenBank/DDBJ databases">
        <authorList>
            <person name="Holder M.E."/>
            <person name="Ajami N.J."/>
            <person name="Petrosino J.F."/>
        </authorList>
    </citation>
    <scope>NUCLEOTIDE SEQUENCE [LARGE SCALE GENOMIC DNA]</scope>
    <source>
        <strain evidence="7">DSM 12838</strain>
    </source>
</reference>
<dbReference type="SUPFAM" id="SSF52768">
    <property type="entry name" value="Arginase/deacetylase"/>
    <property type="match status" value="1"/>
</dbReference>
<dbReference type="Pfam" id="PF00491">
    <property type="entry name" value="Arginase"/>
    <property type="match status" value="1"/>
</dbReference>
<feature type="binding site" evidence="4">
    <location>
        <position position="105"/>
    </location>
    <ligand>
        <name>Mn(2+)</name>
        <dbReference type="ChEBI" id="CHEBI:29035"/>
        <label>1</label>
    </ligand>
</feature>
<dbReference type="GO" id="GO:0046872">
    <property type="term" value="F:metal ion binding"/>
    <property type="evidence" value="ECO:0007669"/>
    <property type="project" value="UniProtKB-KW"/>
</dbReference>
<gene>
    <name evidence="6" type="ORF">AXF15_00170</name>
</gene>
<dbReference type="PROSITE" id="PS51409">
    <property type="entry name" value="ARGINASE_2"/>
    <property type="match status" value="1"/>
</dbReference>
<dbReference type="InterPro" id="IPR005925">
    <property type="entry name" value="Agmatinase-rel"/>
</dbReference>
<feature type="binding site" evidence="4">
    <location>
        <position position="214"/>
    </location>
    <ligand>
        <name>Mn(2+)</name>
        <dbReference type="ChEBI" id="CHEBI:29035"/>
        <label>1</label>
    </ligand>
</feature>
<evidence type="ECO:0000313" key="6">
    <source>
        <dbReference type="EMBL" id="AMD91683.1"/>
    </source>
</evidence>
<evidence type="ECO:0000256" key="5">
    <source>
        <dbReference type="RuleBase" id="RU003684"/>
    </source>
</evidence>
<evidence type="ECO:0000256" key="1">
    <source>
        <dbReference type="ARBA" id="ARBA00009227"/>
    </source>
</evidence>
<evidence type="ECO:0000256" key="4">
    <source>
        <dbReference type="PIRSR" id="PIRSR036979-1"/>
    </source>
</evidence>
<dbReference type="CDD" id="cd11593">
    <property type="entry name" value="Agmatinase-like_2"/>
    <property type="match status" value="1"/>
</dbReference>
<dbReference type="InterPro" id="IPR020855">
    <property type="entry name" value="Ureohydrolase_Mn_BS"/>
</dbReference>
<dbReference type="PROSITE" id="PS01053">
    <property type="entry name" value="ARGINASE_1"/>
    <property type="match status" value="1"/>
</dbReference>
<dbReference type="NCBIfam" id="TIGR01230">
    <property type="entry name" value="agmatinase"/>
    <property type="match status" value="1"/>
</dbReference>
<evidence type="ECO:0000256" key="2">
    <source>
        <dbReference type="ARBA" id="ARBA00022723"/>
    </source>
</evidence>
<feature type="binding site" evidence="4">
    <location>
        <position position="132"/>
    </location>
    <ligand>
        <name>Mn(2+)</name>
        <dbReference type="ChEBI" id="CHEBI:29035"/>
        <label>1</label>
    </ligand>
</feature>
<dbReference type="RefSeq" id="WP_066601583.1">
    <property type="nucleotide sequence ID" value="NZ_CP014230.1"/>
</dbReference>
<dbReference type="Gene3D" id="3.40.800.10">
    <property type="entry name" value="Ureohydrolase domain"/>
    <property type="match status" value="1"/>
</dbReference>
<protein>
    <submittedName>
        <fullName evidence="6">Agmatinase</fullName>
    </submittedName>
</protein>